<reference evidence="4" key="2">
    <citation type="submission" date="2019-09" db="UniProtKB">
        <authorList>
            <consortium name="WormBaseParasite"/>
        </authorList>
    </citation>
    <scope>IDENTIFICATION</scope>
</reference>
<evidence type="ECO:0000313" key="4">
    <source>
        <dbReference type="WBParaSite" id="HPBE_0002033401-mRNA-1"/>
    </source>
</evidence>
<dbReference type="EMBL" id="UZAH01032060">
    <property type="protein sequence ID" value="VDP19421.1"/>
    <property type="molecule type" value="Genomic_DNA"/>
</dbReference>
<evidence type="ECO:0000313" key="2">
    <source>
        <dbReference type="EMBL" id="VDP19421.1"/>
    </source>
</evidence>
<keyword evidence="3" id="KW-1185">Reference proteome</keyword>
<gene>
    <name evidence="2" type="ORF">HPBE_LOCUS20333</name>
</gene>
<organism evidence="2">
    <name type="scientific">Heligmosomoides polygyrus</name>
    <name type="common">Parasitic roundworm</name>
    <dbReference type="NCBI Taxonomy" id="6339"/>
    <lineage>
        <taxon>Eukaryota</taxon>
        <taxon>Metazoa</taxon>
        <taxon>Ecdysozoa</taxon>
        <taxon>Nematoda</taxon>
        <taxon>Chromadorea</taxon>
        <taxon>Rhabditida</taxon>
        <taxon>Rhabditina</taxon>
        <taxon>Rhabditomorpha</taxon>
        <taxon>Strongyloidea</taxon>
        <taxon>Heligmosomidae</taxon>
        <taxon>Heligmosomoides</taxon>
    </lineage>
</organism>
<dbReference type="Proteomes" id="UP000050761">
    <property type="component" value="Unassembled WGS sequence"/>
</dbReference>
<dbReference type="AlphaFoldDB" id="A0A3P8BAZ4"/>
<evidence type="ECO:0000256" key="1">
    <source>
        <dbReference type="SAM" id="MobiDB-lite"/>
    </source>
</evidence>
<feature type="region of interest" description="Disordered" evidence="1">
    <location>
        <begin position="125"/>
        <end position="166"/>
    </location>
</feature>
<reference evidence="2 3" key="1">
    <citation type="submission" date="2018-11" db="EMBL/GenBank/DDBJ databases">
        <authorList>
            <consortium name="Pathogen Informatics"/>
        </authorList>
    </citation>
    <scope>NUCLEOTIDE SEQUENCE [LARGE SCALE GENOMIC DNA]</scope>
</reference>
<proteinExistence type="predicted"/>
<feature type="non-terminal residue" evidence="2">
    <location>
        <position position="166"/>
    </location>
</feature>
<evidence type="ECO:0000313" key="3">
    <source>
        <dbReference type="Proteomes" id="UP000050761"/>
    </source>
</evidence>
<accession>A0A3P8BAZ4</accession>
<dbReference type="WBParaSite" id="HPBE_0002033401-mRNA-1">
    <property type="protein sequence ID" value="HPBE_0002033401-mRNA-1"/>
    <property type="gene ID" value="HPBE_0002033401"/>
</dbReference>
<sequence>MKALGSSTKRTIPLSDGQLQYDFPLYNALTKFRSKVASLSQDEQDFITSMFRVARKRIDGEPGDLTDRLVVKFDRITVKCSPFFLQFKETSAYTTMLTGSSMILLGLAVLAVIYRPAGAGPGPGPGAGAGAGTGAGPGAGTGAGPGAGTGAGPGTGAGLGAGPGAG</sequence>
<name>A0A3P8BAZ4_HELPZ</name>
<protein>
    <submittedName>
        <fullName evidence="4">Col_cuticle_N domain-containing protein</fullName>
    </submittedName>
</protein>